<dbReference type="AlphaFoldDB" id="A0A7L9RTR9"/>
<sequence length="62" mass="7222">MEFSKKSAELMLDLVEIKLSMMQVNDRDDAKELSNLRSCREELLKLIHNAKRGSDPEVFQKL</sequence>
<gene>
    <name evidence="1" type="ORF">CPBP_00536</name>
</gene>
<proteinExistence type="predicted"/>
<organism evidence="1 2">
    <name type="scientific">Candidatus Bodocaedibacter vickermanii</name>
    <dbReference type="NCBI Taxonomy" id="2741701"/>
    <lineage>
        <taxon>Bacteria</taxon>
        <taxon>Pseudomonadati</taxon>
        <taxon>Pseudomonadota</taxon>
        <taxon>Alphaproteobacteria</taxon>
        <taxon>Holosporales</taxon>
        <taxon>Candidatus Paracaedibacteraceae</taxon>
        <taxon>Candidatus Bodocaedibacter</taxon>
    </lineage>
</organism>
<dbReference type="Proteomes" id="UP000594001">
    <property type="component" value="Chromosome"/>
</dbReference>
<dbReference type="RefSeq" id="WP_350332510.1">
    <property type="nucleotide sequence ID" value="NZ_CP054719.1"/>
</dbReference>
<accession>A0A7L9RTR9</accession>
<keyword evidence="2" id="KW-1185">Reference proteome</keyword>
<name>A0A7L9RTR9_9PROT</name>
<evidence type="ECO:0000313" key="1">
    <source>
        <dbReference type="EMBL" id="QOL19768.1"/>
    </source>
</evidence>
<protein>
    <submittedName>
        <fullName evidence="1">Uncharacterized protein</fullName>
    </submittedName>
</protein>
<reference evidence="1 2" key="1">
    <citation type="submission" date="2020-06" db="EMBL/GenBank/DDBJ databases">
        <title>The endosymbiont of the kinetoplastid Bodo saltans is a Paracaedibacter-like alpha-proteobacterium possessing a putative toxin-antitoxin system.</title>
        <authorList>
            <person name="Midha S."/>
            <person name="Rigden D.J."/>
            <person name="Siozios S."/>
            <person name="Hurst G.D.D."/>
            <person name="Jackson A.P."/>
        </authorList>
    </citation>
    <scope>NUCLEOTIDE SEQUENCE [LARGE SCALE GENOMIC DNA]</scope>
    <source>
        <strain evidence="1">Lake Konstanz</strain>
    </source>
</reference>
<evidence type="ECO:0000313" key="2">
    <source>
        <dbReference type="Proteomes" id="UP000594001"/>
    </source>
</evidence>
<dbReference type="KEGG" id="pbal:CPBP_00536"/>
<dbReference type="EMBL" id="CP054719">
    <property type="protein sequence ID" value="QOL19768.1"/>
    <property type="molecule type" value="Genomic_DNA"/>
</dbReference>